<keyword evidence="3 9" id="KW-0813">Transport</keyword>
<dbReference type="GO" id="GO:0005886">
    <property type="term" value="C:plasma membrane"/>
    <property type="evidence" value="ECO:0007669"/>
    <property type="project" value="UniProtKB-SubCell"/>
</dbReference>
<evidence type="ECO:0000256" key="7">
    <source>
        <dbReference type="ARBA" id="ARBA00023196"/>
    </source>
</evidence>
<keyword evidence="8 9" id="KW-0066">ATP synthesis</keyword>
<dbReference type="SUPFAM" id="SSF46604">
    <property type="entry name" value="Epsilon subunit of F1F0-ATP synthase C-terminal domain"/>
    <property type="match status" value="1"/>
</dbReference>
<sequence length="133" mass="14759">MTTFHLTVVTPDGCAFEGQAERVVCRAIDGDLAILAKHGDYCTALGMGEAHIVDAEGSRRRAACMGGMLTVLDGEVRLVATTWEWAEQIDHTRAEAAKKRAEELLARKDLDRREYEMAQARLKRALVRTSIKD</sequence>
<dbReference type="Pfam" id="PF02823">
    <property type="entry name" value="ATP-synt_DE_N"/>
    <property type="match status" value="1"/>
</dbReference>
<comment type="caution">
    <text evidence="14">The sequence shown here is derived from an EMBL/GenBank/DDBJ whole genome shotgun (WGS) entry which is preliminary data.</text>
</comment>
<feature type="domain" description="ATP synthase epsilon subunit C-terminal" evidence="12">
    <location>
        <begin position="87"/>
        <end position="128"/>
    </location>
</feature>
<dbReference type="Proteomes" id="UP000251144">
    <property type="component" value="Unassembled WGS sequence"/>
</dbReference>
<evidence type="ECO:0000256" key="5">
    <source>
        <dbReference type="ARBA" id="ARBA00023065"/>
    </source>
</evidence>
<evidence type="ECO:0000256" key="8">
    <source>
        <dbReference type="ARBA" id="ARBA00023310"/>
    </source>
</evidence>
<keyword evidence="9" id="KW-0375">Hydrogen ion transport</keyword>
<dbReference type="InterPro" id="IPR001469">
    <property type="entry name" value="ATP_synth_F1_dsu/esu"/>
</dbReference>
<dbReference type="Pfam" id="PF00401">
    <property type="entry name" value="ATP-synt_DE"/>
    <property type="match status" value="1"/>
</dbReference>
<keyword evidence="5 9" id="KW-0406">Ion transport</keyword>
<dbReference type="EMBL" id="PRLB01000002">
    <property type="protein sequence ID" value="RAW55168.1"/>
    <property type="molecule type" value="Genomic_DNA"/>
</dbReference>
<gene>
    <name evidence="9 14" type="primary">atpC</name>
    <name evidence="14" type="ORF">C4N26_04200</name>
</gene>
<dbReference type="GO" id="GO:0012505">
    <property type="term" value="C:endomembrane system"/>
    <property type="evidence" value="ECO:0007669"/>
    <property type="project" value="UniProtKB-SubCell"/>
</dbReference>
<keyword evidence="4 9" id="KW-1003">Cell membrane</keyword>
<evidence type="ECO:0000256" key="10">
    <source>
        <dbReference type="RuleBase" id="RU003656"/>
    </source>
</evidence>
<dbReference type="InterPro" id="IPR020547">
    <property type="entry name" value="ATP_synth_F1_esu_C"/>
</dbReference>
<protein>
    <recommendedName>
        <fullName evidence="9">ATP synthase epsilon chain</fullName>
    </recommendedName>
    <alternativeName>
        <fullName evidence="9">ATP synthase F1 sector epsilon subunit</fullName>
    </alternativeName>
    <alternativeName>
        <fullName evidence="9">F-ATPase epsilon subunit</fullName>
    </alternativeName>
</protein>
<dbReference type="GO" id="GO:0005524">
    <property type="term" value="F:ATP binding"/>
    <property type="evidence" value="ECO:0007669"/>
    <property type="project" value="UniProtKB-UniRule"/>
</dbReference>
<evidence type="ECO:0000256" key="1">
    <source>
        <dbReference type="ARBA" id="ARBA00004184"/>
    </source>
</evidence>
<evidence type="ECO:0000313" key="15">
    <source>
        <dbReference type="Proteomes" id="UP000251144"/>
    </source>
</evidence>
<dbReference type="RefSeq" id="WP_158400480.1">
    <property type="nucleotide sequence ID" value="NZ_PRLB01000002.1"/>
</dbReference>
<comment type="subcellular location">
    <subcellularLocation>
        <location evidence="9">Cell membrane</location>
        <topology evidence="9">Peripheral membrane protein</topology>
    </subcellularLocation>
    <subcellularLocation>
        <location evidence="1">Endomembrane system</location>
        <topology evidence="1">Peripheral membrane protein</topology>
    </subcellularLocation>
</comment>
<evidence type="ECO:0000259" key="12">
    <source>
        <dbReference type="Pfam" id="PF00401"/>
    </source>
</evidence>
<comment type="function">
    <text evidence="9">Produces ATP from ADP in the presence of a proton gradient across the membrane.</text>
</comment>
<dbReference type="AlphaFoldDB" id="A0A329U2L3"/>
<name>A0A329U2L3_9FIRM</name>
<dbReference type="NCBIfam" id="TIGR01216">
    <property type="entry name" value="ATP_synt_epsi"/>
    <property type="match status" value="1"/>
</dbReference>
<dbReference type="GO" id="GO:0046933">
    <property type="term" value="F:proton-transporting ATP synthase activity, rotational mechanism"/>
    <property type="evidence" value="ECO:0007669"/>
    <property type="project" value="UniProtKB-UniRule"/>
</dbReference>
<feature type="domain" description="ATP synthase F1 complex delta/epsilon subunit N-terminal" evidence="13">
    <location>
        <begin position="4"/>
        <end position="81"/>
    </location>
</feature>
<keyword evidence="11" id="KW-0175">Coiled coil</keyword>
<evidence type="ECO:0000256" key="6">
    <source>
        <dbReference type="ARBA" id="ARBA00023136"/>
    </source>
</evidence>
<evidence type="ECO:0000256" key="3">
    <source>
        <dbReference type="ARBA" id="ARBA00022448"/>
    </source>
</evidence>
<evidence type="ECO:0000256" key="9">
    <source>
        <dbReference type="HAMAP-Rule" id="MF_00530"/>
    </source>
</evidence>
<dbReference type="CDD" id="cd12152">
    <property type="entry name" value="F1-ATPase_delta"/>
    <property type="match status" value="1"/>
</dbReference>
<reference evidence="14 15" key="1">
    <citation type="submission" date="2018-02" db="EMBL/GenBank/DDBJ databases">
        <title>Complete genome sequencing of Faecalibacterium prausnitzii strains isolated from the human gut.</title>
        <authorList>
            <person name="Fitzgerald B.C."/>
            <person name="Shkoporov A.N."/>
            <person name="Ross P.R."/>
            <person name="Hill C."/>
        </authorList>
    </citation>
    <scope>NUCLEOTIDE SEQUENCE [LARGE SCALE GENOMIC DNA]</scope>
    <source>
        <strain evidence="14 15">APC942/32-1</strain>
    </source>
</reference>
<dbReference type="InterPro" id="IPR036771">
    <property type="entry name" value="ATPsynth_dsu/esu_N"/>
</dbReference>
<keyword evidence="6 9" id="KW-0472">Membrane</keyword>
<dbReference type="InterPro" id="IPR036794">
    <property type="entry name" value="ATP_F1_dsu/esu_C_sf"/>
</dbReference>
<evidence type="ECO:0000256" key="4">
    <source>
        <dbReference type="ARBA" id="ARBA00022475"/>
    </source>
</evidence>
<evidence type="ECO:0000256" key="11">
    <source>
        <dbReference type="SAM" id="Coils"/>
    </source>
</evidence>
<dbReference type="InterPro" id="IPR020546">
    <property type="entry name" value="ATP_synth_F1_dsu/esu_N"/>
</dbReference>
<evidence type="ECO:0000259" key="13">
    <source>
        <dbReference type="Pfam" id="PF02823"/>
    </source>
</evidence>
<dbReference type="GO" id="GO:0045259">
    <property type="term" value="C:proton-transporting ATP synthase complex"/>
    <property type="evidence" value="ECO:0007669"/>
    <property type="project" value="UniProtKB-KW"/>
</dbReference>
<dbReference type="SUPFAM" id="SSF51344">
    <property type="entry name" value="Epsilon subunit of F1F0-ATP synthase N-terminal domain"/>
    <property type="match status" value="1"/>
</dbReference>
<comment type="similarity">
    <text evidence="2 9 10">Belongs to the ATPase epsilon chain family.</text>
</comment>
<dbReference type="Gene3D" id="2.60.15.10">
    <property type="entry name" value="F0F1 ATP synthase delta/epsilon subunit, N-terminal"/>
    <property type="match status" value="1"/>
</dbReference>
<comment type="subunit">
    <text evidence="9 10">F-type ATPases have 2 components, CF(1) - the catalytic core - and CF(0) - the membrane proton channel. CF(1) has five subunits: alpha(3), beta(3), gamma(1), delta(1), epsilon(1). CF(0) has three main subunits: a, b and c.</text>
</comment>
<organism evidence="14 15">
    <name type="scientific">Faecalibacterium prausnitzii</name>
    <dbReference type="NCBI Taxonomy" id="853"/>
    <lineage>
        <taxon>Bacteria</taxon>
        <taxon>Bacillati</taxon>
        <taxon>Bacillota</taxon>
        <taxon>Clostridia</taxon>
        <taxon>Eubacteriales</taxon>
        <taxon>Oscillospiraceae</taxon>
        <taxon>Faecalibacterium</taxon>
    </lineage>
</organism>
<accession>A0A329U2L3</accession>
<keyword evidence="7 9" id="KW-0139">CF(1)</keyword>
<feature type="coiled-coil region" evidence="11">
    <location>
        <begin position="94"/>
        <end position="121"/>
    </location>
</feature>
<dbReference type="OrthoDB" id="9804110at2"/>
<evidence type="ECO:0000313" key="14">
    <source>
        <dbReference type="EMBL" id="RAW55168.1"/>
    </source>
</evidence>
<evidence type="ECO:0000256" key="2">
    <source>
        <dbReference type="ARBA" id="ARBA00005712"/>
    </source>
</evidence>
<dbReference type="HAMAP" id="MF_00530">
    <property type="entry name" value="ATP_synth_epsil_bac"/>
    <property type="match status" value="1"/>
</dbReference>
<proteinExistence type="inferred from homology"/>